<reference evidence="4" key="1">
    <citation type="submission" date="2023-07" db="EMBL/GenBank/DDBJ databases">
        <title>30 novel species of actinomycetes from the DSMZ collection.</title>
        <authorList>
            <person name="Nouioui I."/>
        </authorList>
    </citation>
    <scope>NUCLEOTIDE SEQUENCE [LARGE SCALE GENOMIC DNA]</scope>
    <source>
        <strain evidence="4">DSM 45055</strain>
    </source>
</reference>
<dbReference type="EMBL" id="JAVREK010000086">
    <property type="protein sequence ID" value="MDT0305340.1"/>
    <property type="molecule type" value="Genomic_DNA"/>
</dbReference>
<proteinExistence type="predicted"/>
<dbReference type="InterPro" id="IPR000873">
    <property type="entry name" value="AMP-dep_synth/lig_dom"/>
</dbReference>
<dbReference type="SUPFAM" id="SSF56801">
    <property type="entry name" value="Acetyl-CoA synthetase-like"/>
    <property type="match status" value="1"/>
</dbReference>
<dbReference type="InterPro" id="IPR020845">
    <property type="entry name" value="AMP-binding_CS"/>
</dbReference>
<dbReference type="RefSeq" id="WP_311547851.1">
    <property type="nucleotide sequence ID" value="NZ_JAVREK010000086.1"/>
</dbReference>
<evidence type="ECO:0000313" key="4">
    <source>
        <dbReference type="Proteomes" id="UP001183226"/>
    </source>
</evidence>
<evidence type="ECO:0000259" key="2">
    <source>
        <dbReference type="Pfam" id="PF00501"/>
    </source>
</evidence>
<dbReference type="Gene3D" id="3.40.50.980">
    <property type="match status" value="2"/>
</dbReference>
<organism evidence="3 4">
    <name type="scientific">Streptomonospora wellingtoniae</name>
    <dbReference type="NCBI Taxonomy" id="3075544"/>
    <lineage>
        <taxon>Bacteria</taxon>
        <taxon>Bacillati</taxon>
        <taxon>Actinomycetota</taxon>
        <taxon>Actinomycetes</taxon>
        <taxon>Streptosporangiales</taxon>
        <taxon>Nocardiopsidaceae</taxon>
        <taxon>Streptomonospora</taxon>
    </lineage>
</organism>
<evidence type="ECO:0000256" key="1">
    <source>
        <dbReference type="SAM" id="MobiDB-lite"/>
    </source>
</evidence>
<keyword evidence="4" id="KW-1185">Reference proteome</keyword>
<dbReference type="PANTHER" id="PTHR45527">
    <property type="entry name" value="NONRIBOSOMAL PEPTIDE SYNTHETASE"/>
    <property type="match status" value="1"/>
</dbReference>
<dbReference type="PRINTS" id="PR00154">
    <property type="entry name" value="AMPBINDING"/>
</dbReference>
<evidence type="ECO:0000313" key="3">
    <source>
        <dbReference type="EMBL" id="MDT0305340.1"/>
    </source>
</evidence>
<dbReference type="InterPro" id="IPR020459">
    <property type="entry name" value="AMP-binding"/>
</dbReference>
<feature type="non-terminal residue" evidence="3">
    <location>
        <position position="95"/>
    </location>
</feature>
<dbReference type="PANTHER" id="PTHR45527:SF1">
    <property type="entry name" value="FATTY ACID SYNTHASE"/>
    <property type="match status" value="1"/>
</dbReference>
<feature type="region of interest" description="Disordered" evidence="1">
    <location>
        <begin position="16"/>
        <end position="49"/>
    </location>
</feature>
<dbReference type="Proteomes" id="UP001183226">
    <property type="component" value="Unassembled WGS sequence"/>
</dbReference>
<sequence>MLADAGARLLVTDAATGAQLPDTPEGPRRLVVDDPATWPEAGSGDAGPVSAPLADGAAYILYTSGSTGRPKGVVVSHGALANFLADMGDRFPLSA</sequence>
<accession>A0ABU2L1D7</accession>
<name>A0ABU2L1D7_9ACTN</name>
<comment type="caution">
    <text evidence="3">The sequence shown here is derived from an EMBL/GenBank/DDBJ whole genome shotgun (WGS) entry which is preliminary data.</text>
</comment>
<dbReference type="PROSITE" id="PS00455">
    <property type="entry name" value="AMP_BINDING"/>
    <property type="match status" value="1"/>
</dbReference>
<feature type="domain" description="AMP-dependent synthetase/ligase" evidence="2">
    <location>
        <begin position="1"/>
        <end position="87"/>
    </location>
</feature>
<gene>
    <name evidence="3" type="ORF">RM446_24745</name>
</gene>
<protein>
    <submittedName>
        <fullName evidence="3">AMP-binding protein</fullName>
    </submittedName>
</protein>
<dbReference type="Pfam" id="PF00501">
    <property type="entry name" value="AMP-binding"/>
    <property type="match status" value="1"/>
</dbReference>